<feature type="binding site" evidence="14">
    <location>
        <position position="410"/>
    </location>
    <ligand>
        <name>ATP</name>
        <dbReference type="ChEBI" id="CHEBI:30616"/>
    </ligand>
</feature>
<dbReference type="GO" id="GO:0005524">
    <property type="term" value="F:ATP binding"/>
    <property type="evidence" value="ECO:0007669"/>
    <property type="project" value="UniProtKB-UniRule"/>
</dbReference>
<feature type="binding site" evidence="14">
    <location>
        <position position="684"/>
    </location>
    <ligand>
        <name>ATP</name>
        <dbReference type="ChEBI" id="CHEBI:30616"/>
    </ligand>
</feature>
<dbReference type="SUPFAM" id="SSF81665">
    <property type="entry name" value="Calcium ATPase, transmembrane domain M"/>
    <property type="match status" value="1"/>
</dbReference>
<dbReference type="InterPro" id="IPR059000">
    <property type="entry name" value="ATPase_P-type_domA"/>
</dbReference>
<evidence type="ECO:0000256" key="13">
    <source>
        <dbReference type="PIRSR" id="PIRSR606539-1"/>
    </source>
</evidence>
<dbReference type="InterPro" id="IPR036412">
    <property type="entry name" value="HAD-like_sf"/>
</dbReference>
<comment type="caution">
    <text evidence="20">The sequence shown here is derived from an EMBL/GenBank/DDBJ whole genome shotgun (WGS) entry which is preliminary data.</text>
</comment>
<feature type="binding site" evidence="14">
    <location>
        <position position="572"/>
    </location>
    <ligand>
        <name>ATP</name>
        <dbReference type="ChEBI" id="CHEBI:30616"/>
    </ligand>
</feature>
<feature type="binding site" evidence="14">
    <location>
        <position position="774"/>
    </location>
    <ligand>
        <name>ATP</name>
        <dbReference type="ChEBI" id="CHEBI:30616"/>
    </ligand>
</feature>
<feature type="domain" description="P-type ATPase C-terminal" evidence="19">
    <location>
        <begin position="821"/>
        <end position="1070"/>
    </location>
</feature>
<reference evidence="20 21" key="1">
    <citation type="submission" date="2022-05" db="EMBL/GenBank/DDBJ databases">
        <title>A multi-omics perspective on studying reproductive biology in Daphnia sinensis.</title>
        <authorList>
            <person name="Jia J."/>
        </authorList>
    </citation>
    <scope>NUCLEOTIDE SEQUENCE [LARGE SCALE GENOMIC DNA]</scope>
    <source>
        <strain evidence="20 21">WSL</strain>
    </source>
</reference>
<dbReference type="Pfam" id="PF13246">
    <property type="entry name" value="Cation_ATPase"/>
    <property type="match status" value="1"/>
</dbReference>
<feature type="domain" description="P-type ATPase A" evidence="17">
    <location>
        <begin position="128"/>
        <end position="184"/>
    </location>
</feature>
<evidence type="ECO:0000256" key="15">
    <source>
        <dbReference type="PIRSR" id="PIRSR606539-3"/>
    </source>
</evidence>
<evidence type="ECO:0000256" key="2">
    <source>
        <dbReference type="ARBA" id="ARBA00004308"/>
    </source>
</evidence>
<keyword evidence="5 15" id="KW-0479">Metal-binding</keyword>
<dbReference type="SFLD" id="SFLDG00002">
    <property type="entry name" value="C1.7:_P-type_atpase_like"/>
    <property type="match status" value="1"/>
</dbReference>
<dbReference type="GO" id="GO:0005886">
    <property type="term" value="C:plasma membrane"/>
    <property type="evidence" value="ECO:0007669"/>
    <property type="project" value="TreeGrafter"/>
</dbReference>
<dbReference type="EMBL" id="WJBH02000009">
    <property type="protein sequence ID" value="KAI9552923.1"/>
    <property type="molecule type" value="Genomic_DNA"/>
</dbReference>
<dbReference type="SUPFAM" id="SSF81653">
    <property type="entry name" value="Calcium ATPase, transduction domain A"/>
    <property type="match status" value="1"/>
</dbReference>
<dbReference type="PRINTS" id="PR00119">
    <property type="entry name" value="CATATPASE"/>
</dbReference>
<dbReference type="InterPro" id="IPR018303">
    <property type="entry name" value="ATPase_P-typ_P_site"/>
</dbReference>
<dbReference type="Pfam" id="PF16212">
    <property type="entry name" value="PhoLip_ATPase_C"/>
    <property type="match status" value="1"/>
</dbReference>
<evidence type="ECO:0000259" key="17">
    <source>
        <dbReference type="Pfam" id="PF00122"/>
    </source>
</evidence>
<feature type="binding site" evidence="15">
    <location>
        <position position="411"/>
    </location>
    <ligand>
        <name>Mg(2+)</name>
        <dbReference type="ChEBI" id="CHEBI:18420"/>
    </ligand>
</feature>
<evidence type="ECO:0000256" key="16">
    <source>
        <dbReference type="RuleBase" id="RU362033"/>
    </source>
</evidence>
<evidence type="ECO:0000313" key="21">
    <source>
        <dbReference type="Proteomes" id="UP000820818"/>
    </source>
</evidence>
<feature type="transmembrane region" description="Helical" evidence="16">
    <location>
        <begin position="338"/>
        <end position="360"/>
    </location>
</feature>
<dbReference type="InterPro" id="IPR032631">
    <property type="entry name" value="P-type_ATPase_N"/>
</dbReference>
<dbReference type="PANTHER" id="PTHR24092">
    <property type="entry name" value="PROBABLE PHOSPHOLIPID-TRANSPORTING ATPASE"/>
    <property type="match status" value="1"/>
</dbReference>
<evidence type="ECO:0000256" key="3">
    <source>
        <dbReference type="ARBA" id="ARBA00008109"/>
    </source>
</evidence>
<dbReference type="SUPFAM" id="SSF56784">
    <property type="entry name" value="HAD-like"/>
    <property type="match status" value="1"/>
</dbReference>
<evidence type="ECO:0000256" key="8">
    <source>
        <dbReference type="ARBA" id="ARBA00022842"/>
    </source>
</evidence>
<dbReference type="Gene3D" id="3.40.50.1000">
    <property type="entry name" value="HAD superfamily/HAD-like"/>
    <property type="match status" value="1"/>
</dbReference>
<dbReference type="Proteomes" id="UP000820818">
    <property type="component" value="Linkage Group LG9"/>
</dbReference>
<dbReference type="GO" id="GO:0016887">
    <property type="term" value="F:ATP hydrolysis activity"/>
    <property type="evidence" value="ECO:0007669"/>
    <property type="project" value="InterPro"/>
</dbReference>
<feature type="binding site" evidence="14">
    <location>
        <position position="799"/>
    </location>
    <ligand>
        <name>ATP</name>
        <dbReference type="ChEBI" id="CHEBI:30616"/>
    </ligand>
</feature>
<dbReference type="EC" id="7.6.2.1" evidence="16"/>
<keyword evidence="9 16" id="KW-1278">Translocase</keyword>
<feature type="transmembrane region" description="Helical" evidence="16">
    <location>
        <begin position="1000"/>
        <end position="1026"/>
    </location>
</feature>
<keyword evidence="21" id="KW-1185">Reference proteome</keyword>
<evidence type="ECO:0000256" key="14">
    <source>
        <dbReference type="PIRSR" id="PIRSR606539-2"/>
    </source>
</evidence>
<feature type="transmembrane region" description="Helical" evidence="16">
    <location>
        <begin position="888"/>
        <end position="905"/>
    </location>
</feature>
<evidence type="ECO:0000256" key="4">
    <source>
        <dbReference type="ARBA" id="ARBA00022692"/>
    </source>
</evidence>
<evidence type="ECO:0000256" key="6">
    <source>
        <dbReference type="ARBA" id="ARBA00022741"/>
    </source>
</evidence>
<keyword evidence="11 16" id="KW-0472">Membrane</keyword>
<feature type="binding site" evidence="15">
    <location>
        <position position="799"/>
    </location>
    <ligand>
        <name>Mg(2+)</name>
        <dbReference type="ChEBI" id="CHEBI:18420"/>
    </ligand>
</feature>
<dbReference type="PROSITE" id="PS00154">
    <property type="entry name" value="ATPASE_E1_E2"/>
    <property type="match status" value="1"/>
</dbReference>
<feature type="binding site" evidence="14">
    <location>
        <position position="411"/>
    </location>
    <ligand>
        <name>ATP</name>
        <dbReference type="ChEBI" id="CHEBI:30616"/>
    </ligand>
</feature>
<feature type="binding site" evidence="14">
    <location>
        <position position="768"/>
    </location>
    <ligand>
        <name>ATP</name>
        <dbReference type="ChEBI" id="CHEBI:30616"/>
    </ligand>
</feature>
<feature type="binding site" evidence="15">
    <location>
        <position position="409"/>
    </location>
    <ligand>
        <name>Mg(2+)</name>
        <dbReference type="ChEBI" id="CHEBI:18420"/>
    </ligand>
</feature>
<evidence type="ECO:0000256" key="7">
    <source>
        <dbReference type="ARBA" id="ARBA00022840"/>
    </source>
</evidence>
<accession>A0AAD5KZJ3</accession>
<feature type="binding site" evidence="15">
    <location>
        <position position="795"/>
    </location>
    <ligand>
        <name>Mg(2+)</name>
        <dbReference type="ChEBI" id="CHEBI:18420"/>
    </ligand>
</feature>
<dbReference type="NCBIfam" id="TIGR01652">
    <property type="entry name" value="ATPase-Plipid"/>
    <property type="match status" value="1"/>
</dbReference>
<dbReference type="InterPro" id="IPR032630">
    <property type="entry name" value="P_typ_ATPase_c"/>
</dbReference>
<dbReference type="InterPro" id="IPR006539">
    <property type="entry name" value="P-type_ATPase_IV"/>
</dbReference>
<feature type="transmembrane region" description="Helical" evidence="16">
    <location>
        <begin position="94"/>
        <end position="110"/>
    </location>
</feature>
<feature type="binding site" evidence="14">
    <location>
        <position position="549"/>
    </location>
    <ligand>
        <name>ATP</name>
        <dbReference type="ChEBI" id="CHEBI:30616"/>
    </ligand>
</feature>
<evidence type="ECO:0000256" key="5">
    <source>
        <dbReference type="ARBA" id="ARBA00022723"/>
    </source>
</evidence>
<feature type="transmembrane region" description="Helical" evidence="16">
    <location>
        <begin position="297"/>
        <end position="318"/>
    </location>
</feature>
<keyword evidence="6 14" id="KW-0547">Nucleotide-binding</keyword>
<evidence type="ECO:0000256" key="11">
    <source>
        <dbReference type="ARBA" id="ARBA00023136"/>
    </source>
</evidence>
<feature type="transmembrane region" description="Helical" evidence="16">
    <location>
        <begin position="938"/>
        <end position="960"/>
    </location>
</feature>
<feature type="transmembrane region" description="Helical" evidence="16">
    <location>
        <begin position="1046"/>
        <end position="1066"/>
    </location>
</feature>
<dbReference type="GO" id="GO:0005783">
    <property type="term" value="C:endoplasmic reticulum"/>
    <property type="evidence" value="ECO:0007669"/>
    <property type="project" value="TreeGrafter"/>
</dbReference>
<dbReference type="GO" id="GO:0140326">
    <property type="term" value="F:ATPase-coupled intramembrane lipid transporter activity"/>
    <property type="evidence" value="ECO:0007669"/>
    <property type="project" value="UniProtKB-EC"/>
</dbReference>
<evidence type="ECO:0000259" key="18">
    <source>
        <dbReference type="Pfam" id="PF16209"/>
    </source>
</evidence>
<dbReference type="Pfam" id="PF16209">
    <property type="entry name" value="PhoLip_ATPase_N"/>
    <property type="match status" value="1"/>
</dbReference>
<keyword evidence="8 15" id="KW-0460">Magnesium</keyword>
<keyword evidence="7 14" id="KW-0067">ATP-binding</keyword>
<feature type="domain" description="P-type ATPase N-terminal" evidence="18">
    <location>
        <begin position="36"/>
        <end position="94"/>
    </location>
</feature>
<evidence type="ECO:0000256" key="12">
    <source>
        <dbReference type="ARBA" id="ARBA00034036"/>
    </source>
</evidence>
<dbReference type="InterPro" id="IPR008250">
    <property type="entry name" value="ATPase_P-typ_transduc_dom_A_sf"/>
</dbReference>
<sequence>MSCFRRLWKKGAKHDIPNRFIFIGNTIPDGVQPPIHYDQQNYPDNEVISSKYTVVNFLPKNLFEQFRRIANTYFLLIGIIMIVINSPVSPWTTWLPLLFVVVITGAKQGYEDFLRHVRDREVNLQNIDVIRNGAIQKIKAKEIRVGDIVRIKQDESFPCDLVLLSSSNNEGKCYLTTANLDGETNFKVKVSTRTTRDFNDPEKLNHLRGNIECQQPTVNLYQFIGTLTVYQWDSFNAISSVKASLGLDNLLLRGAKLKDTEFIYGCAVYTGQQTKLGLNSLITSNKFSTVERSMNRYLLVFMGLLALEIALCTMQKYLFLSNLDGAFYLGENETVSLVGVLADLSAFLVIFSYIVPISLYTTLEVQKFTSSQFFGWDLNLYCESTDEPAICNTSDLNEELGQVQYLFTDKTGTLTENSMEFRQCSIAGKKYTERNGMLMVELEDGLRHVEQFSSSEEQFLITLALCHTATVIGLRKSQNEQNNKFGNGNSTFIADGRDFEYQASSPDEKALIDACQKFGITYCGEIGGICTISVKGEKRSYRRLHVLEFDANRKRMSVIVQFPDDSIWLLCKGAESTVLPHCVAGSIAATEQHIKDYAILGLRTLTIASRRLSPEEYQEIDNLLEDASQSMTNREEELARSFDVIEAQLTLLGATGVEDQLQEEVQETLESLKVAGIKIWVLTGDKLETAVNIAHSCGHFKRGMHIFELSTSDRVEEILLQTRKTIRNEQDLHYGMVVDGHCLAIALIHHRPLLADVTKHCEAVVCCRMSPIQKAEVVKLVKEFPEKPTTAAIGDGANDVSMIQEAHIGLGIMGKEGRQAVRCADFAFARFHYLRRVLFIHGQWYYWRISSLAMYFFYKNVVFNTPVVFFCIYSAYSTQPVYDSFLLTMYNITFTGLPVFLFTVLDQNFTEQQLLSNLHLYGSTAGDARMSWTQFLKWNILALWHAIVIYFGTHLFYYYECDVVYDGQPLDFVTFGTIMCQVVAWVTNLKLLLESRHWTLLFTASVAVSILLGFSAIVLLYCAYDYNFVESNAMLWIYMVSSSSPSAWLLHFLLVVLCLLPDLLVIMAETQIIRDGIVSSQSSIQRANGKLERIVSFMSQRSKKSVDIGLSHRRNSKMTSKQDDGSLDL</sequence>
<feature type="binding site" evidence="14">
    <location>
        <position position="685"/>
    </location>
    <ligand>
        <name>ATP</name>
        <dbReference type="ChEBI" id="CHEBI:30616"/>
    </ligand>
</feature>
<dbReference type="Gene3D" id="2.70.150.10">
    <property type="entry name" value="Calcium-transporting ATPase, cytoplasmic transduction domain A"/>
    <property type="match status" value="1"/>
</dbReference>
<comment type="similarity">
    <text evidence="3 16">Belongs to the cation transport ATPase (P-type) (TC 3.A.3) family. Type IV subfamily.</text>
</comment>
<feature type="transmembrane region" description="Helical" evidence="16">
    <location>
        <begin position="972"/>
        <end position="993"/>
    </location>
</feature>
<dbReference type="SFLD" id="SFLDS00003">
    <property type="entry name" value="Haloacid_Dehalogenase"/>
    <property type="match status" value="1"/>
</dbReference>
<feature type="transmembrane region" description="Helical" evidence="16">
    <location>
        <begin position="856"/>
        <end position="876"/>
    </location>
</feature>
<evidence type="ECO:0000256" key="9">
    <source>
        <dbReference type="ARBA" id="ARBA00022967"/>
    </source>
</evidence>
<keyword evidence="10 16" id="KW-1133">Transmembrane helix</keyword>
<dbReference type="GO" id="GO:0000287">
    <property type="term" value="F:magnesium ion binding"/>
    <property type="evidence" value="ECO:0007669"/>
    <property type="project" value="UniProtKB-UniRule"/>
</dbReference>
<feature type="transmembrane region" description="Helical" evidence="16">
    <location>
        <begin position="70"/>
        <end position="88"/>
    </location>
</feature>
<dbReference type="SFLD" id="SFLDF00027">
    <property type="entry name" value="p-type_atpase"/>
    <property type="match status" value="1"/>
</dbReference>
<dbReference type="SUPFAM" id="SSF81660">
    <property type="entry name" value="Metal cation-transporting ATPase, ATP-binding domain N"/>
    <property type="match status" value="1"/>
</dbReference>
<evidence type="ECO:0000313" key="20">
    <source>
        <dbReference type="EMBL" id="KAI9552923.1"/>
    </source>
</evidence>
<dbReference type="GO" id="GO:0045332">
    <property type="term" value="P:phospholipid translocation"/>
    <property type="evidence" value="ECO:0007669"/>
    <property type="project" value="TreeGrafter"/>
</dbReference>
<comment type="catalytic activity">
    <reaction evidence="12 16">
        <text>ATP + H2O + phospholipidSide 1 = ADP + phosphate + phospholipidSide 2.</text>
        <dbReference type="EC" id="7.6.2.1"/>
    </reaction>
</comment>
<feature type="binding site" evidence="14">
    <location>
        <position position="683"/>
    </location>
    <ligand>
        <name>ATP</name>
        <dbReference type="ChEBI" id="CHEBI:30616"/>
    </ligand>
</feature>
<dbReference type="Pfam" id="PF00122">
    <property type="entry name" value="E1-E2_ATPase"/>
    <property type="match status" value="1"/>
</dbReference>
<dbReference type="InterPro" id="IPR001757">
    <property type="entry name" value="P_typ_ATPase"/>
</dbReference>
<dbReference type="FunFam" id="3.40.50.1000:FF:000210">
    <property type="entry name" value="Phospholipid-transporting ATPase"/>
    <property type="match status" value="1"/>
</dbReference>
<comment type="cofactor">
    <cofactor evidence="15">
        <name>Mg(2+)</name>
        <dbReference type="ChEBI" id="CHEBI:18420"/>
    </cofactor>
</comment>
<name>A0AAD5KZJ3_9CRUS</name>
<evidence type="ECO:0000256" key="1">
    <source>
        <dbReference type="ARBA" id="ARBA00004141"/>
    </source>
</evidence>
<dbReference type="InterPro" id="IPR044492">
    <property type="entry name" value="P_typ_ATPase_HD_dom"/>
</dbReference>
<keyword evidence="4 16" id="KW-0812">Transmembrane</keyword>
<feature type="binding site" evidence="14">
    <location>
        <position position="409"/>
    </location>
    <ligand>
        <name>ATP</name>
        <dbReference type="ChEBI" id="CHEBI:30616"/>
    </ligand>
</feature>
<dbReference type="Gene3D" id="3.40.1110.10">
    <property type="entry name" value="Calcium-transporting ATPase, cytoplasmic domain N"/>
    <property type="match status" value="1"/>
</dbReference>
<evidence type="ECO:0000259" key="19">
    <source>
        <dbReference type="Pfam" id="PF16212"/>
    </source>
</evidence>
<feature type="binding site" evidence="14">
    <location>
        <position position="508"/>
    </location>
    <ligand>
        <name>ATP</name>
        <dbReference type="ChEBI" id="CHEBI:30616"/>
    </ligand>
</feature>
<feature type="binding site" evidence="14">
    <location>
        <position position="798"/>
    </location>
    <ligand>
        <name>ATP</name>
        <dbReference type="ChEBI" id="CHEBI:30616"/>
    </ligand>
</feature>
<organism evidence="20 21">
    <name type="scientific">Daphnia sinensis</name>
    <dbReference type="NCBI Taxonomy" id="1820382"/>
    <lineage>
        <taxon>Eukaryota</taxon>
        <taxon>Metazoa</taxon>
        <taxon>Ecdysozoa</taxon>
        <taxon>Arthropoda</taxon>
        <taxon>Crustacea</taxon>
        <taxon>Branchiopoda</taxon>
        <taxon>Diplostraca</taxon>
        <taxon>Cladocera</taxon>
        <taxon>Anomopoda</taxon>
        <taxon>Daphniidae</taxon>
        <taxon>Daphnia</taxon>
        <taxon>Daphnia similis group</taxon>
    </lineage>
</organism>
<dbReference type="PANTHER" id="PTHR24092:SF175">
    <property type="entry name" value="PHOSPHOLIPID-TRANSPORTING ATPASE"/>
    <property type="match status" value="1"/>
</dbReference>
<evidence type="ECO:0000256" key="10">
    <source>
        <dbReference type="ARBA" id="ARBA00022989"/>
    </source>
</evidence>
<dbReference type="InterPro" id="IPR023214">
    <property type="entry name" value="HAD_sf"/>
</dbReference>
<dbReference type="InterPro" id="IPR023299">
    <property type="entry name" value="ATPase_P-typ_cyto_dom_N"/>
</dbReference>
<dbReference type="InterPro" id="IPR023298">
    <property type="entry name" value="ATPase_P-typ_TM_dom_sf"/>
</dbReference>
<proteinExistence type="inferred from homology"/>
<dbReference type="AlphaFoldDB" id="A0AAD5KZJ3"/>
<feature type="binding site" evidence="14">
    <location>
        <position position="603"/>
    </location>
    <ligand>
        <name>ATP</name>
        <dbReference type="ChEBI" id="CHEBI:30616"/>
    </ligand>
</feature>
<gene>
    <name evidence="20" type="ORF">GHT06_020807</name>
</gene>
<feature type="active site" description="4-aspartylphosphate intermediate" evidence="13">
    <location>
        <position position="409"/>
    </location>
</feature>
<dbReference type="NCBIfam" id="TIGR01494">
    <property type="entry name" value="ATPase_P-type"/>
    <property type="match status" value="3"/>
</dbReference>
<comment type="subcellular location">
    <subcellularLocation>
        <location evidence="2">Endomembrane system</location>
    </subcellularLocation>
    <subcellularLocation>
        <location evidence="1 16">Membrane</location>
        <topology evidence="1 16">Multi-pass membrane protein</topology>
    </subcellularLocation>
</comment>
<protein>
    <recommendedName>
        <fullName evidence="16">Phospholipid-transporting ATPase</fullName>
        <ecNumber evidence="16">7.6.2.1</ecNumber>
    </recommendedName>
</protein>